<dbReference type="Proteomes" id="UP000663505">
    <property type="component" value="Chromosome"/>
</dbReference>
<sequence>MTYTKAGSNLRLVLLFLQAKQGFAADDAGFCSSDATTLQRSKTAADEANFKREFIKIDTTDLPE</sequence>
<feature type="chain" id="PRO_5040858791" evidence="1">
    <location>
        <begin position="25"/>
        <end position="64"/>
    </location>
</feature>
<gene>
    <name evidence="2" type="ORF">JZ786_00770</name>
</gene>
<protein>
    <submittedName>
        <fullName evidence="2">Uncharacterized protein</fullName>
    </submittedName>
</protein>
<evidence type="ECO:0000256" key="1">
    <source>
        <dbReference type="SAM" id="SignalP"/>
    </source>
</evidence>
<dbReference type="KEGG" id="afx:JZ786_00770"/>
<organism evidence="2 3">
    <name type="scientific">Alicyclobacillus mengziensis</name>
    <dbReference type="NCBI Taxonomy" id="2931921"/>
    <lineage>
        <taxon>Bacteria</taxon>
        <taxon>Bacillati</taxon>
        <taxon>Bacillota</taxon>
        <taxon>Bacilli</taxon>
        <taxon>Bacillales</taxon>
        <taxon>Alicyclobacillaceae</taxon>
        <taxon>Alicyclobacillus</taxon>
    </lineage>
</organism>
<proteinExistence type="predicted"/>
<feature type="signal peptide" evidence="1">
    <location>
        <begin position="1"/>
        <end position="24"/>
    </location>
</feature>
<name>A0A9X7Z658_9BACL</name>
<keyword evidence="1" id="KW-0732">Signal</keyword>
<reference evidence="2 3" key="1">
    <citation type="submission" date="2021-02" db="EMBL/GenBank/DDBJ databases">
        <title>Alicyclobacillus curvatus sp. nov. and Alicyclobacillus mengziensis sp. nov., two acidophilic bacteria isolated from acid mine drainage.</title>
        <authorList>
            <person name="Huang Y."/>
        </authorList>
    </citation>
    <scope>NUCLEOTIDE SEQUENCE [LARGE SCALE GENOMIC DNA]</scope>
    <source>
        <strain evidence="2 3">S30H14</strain>
    </source>
</reference>
<accession>A0A9X7Z658</accession>
<dbReference type="RefSeq" id="WP_206656973.1">
    <property type="nucleotide sequence ID" value="NZ_CP071182.1"/>
</dbReference>
<dbReference type="EMBL" id="CP071182">
    <property type="protein sequence ID" value="QSO47629.1"/>
    <property type="molecule type" value="Genomic_DNA"/>
</dbReference>
<evidence type="ECO:0000313" key="2">
    <source>
        <dbReference type="EMBL" id="QSO47629.1"/>
    </source>
</evidence>
<evidence type="ECO:0000313" key="3">
    <source>
        <dbReference type="Proteomes" id="UP000663505"/>
    </source>
</evidence>
<keyword evidence="3" id="KW-1185">Reference proteome</keyword>
<dbReference type="AlphaFoldDB" id="A0A9X7Z658"/>